<dbReference type="Proteomes" id="UP000440578">
    <property type="component" value="Unassembled WGS sequence"/>
</dbReference>
<comment type="similarity">
    <text evidence="4">Belongs to the UPL family. K-HECT subfamily.</text>
</comment>
<dbReference type="SUPFAM" id="SSF48371">
    <property type="entry name" value="ARM repeat"/>
    <property type="match status" value="1"/>
</dbReference>
<evidence type="ECO:0000313" key="8">
    <source>
        <dbReference type="Proteomes" id="UP000440578"/>
    </source>
</evidence>
<evidence type="ECO:0000313" key="7">
    <source>
        <dbReference type="EMBL" id="KAF0314507.1"/>
    </source>
</evidence>
<gene>
    <name evidence="7" type="primary">TRIP12_0</name>
    <name evidence="7" type="ORF">FJT64_001512</name>
</gene>
<evidence type="ECO:0000256" key="4">
    <source>
        <dbReference type="RuleBase" id="RU369009"/>
    </source>
</evidence>
<dbReference type="GO" id="GO:0000209">
    <property type="term" value="P:protein polyubiquitination"/>
    <property type="evidence" value="ECO:0007669"/>
    <property type="project" value="TreeGrafter"/>
</dbReference>
<evidence type="ECO:0000256" key="5">
    <source>
        <dbReference type="SAM" id="MobiDB-lite"/>
    </source>
</evidence>
<evidence type="ECO:0000256" key="2">
    <source>
        <dbReference type="ARBA" id="ARBA00004906"/>
    </source>
</evidence>
<protein>
    <recommendedName>
        <fullName evidence="4">E3 ubiquitin-protein ligase</fullName>
        <ecNumber evidence="4">2.3.2.26</ecNumber>
    </recommendedName>
</protein>
<dbReference type="InterPro" id="IPR057948">
    <property type="entry name" value="TPR_TRIP12_N"/>
</dbReference>
<feature type="region of interest" description="Disordered" evidence="5">
    <location>
        <begin position="218"/>
        <end position="246"/>
    </location>
</feature>
<dbReference type="GO" id="GO:0016607">
    <property type="term" value="C:nuclear speck"/>
    <property type="evidence" value="ECO:0007669"/>
    <property type="project" value="TreeGrafter"/>
</dbReference>
<reference evidence="7 8" key="1">
    <citation type="submission" date="2019-07" db="EMBL/GenBank/DDBJ databases">
        <title>Draft genome assembly of a fouling barnacle, Amphibalanus amphitrite (Darwin, 1854): The first reference genome for Thecostraca.</title>
        <authorList>
            <person name="Kim W."/>
        </authorList>
    </citation>
    <scope>NUCLEOTIDE SEQUENCE [LARGE SCALE GENOMIC DNA]</scope>
    <source>
        <strain evidence="7">SNU_AA5</strain>
        <tissue evidence="7">Soma without cirri and trophi</tissue>
    </source>
</reference>
<feature type="region of interest" description="Disordered" evidence="5">
    <location>
        <begin position="23"/>
        <end position="56"/>
    </location>
</feature>
<organism evidence="7 8">
    <name type="scientific">Amphibalanus amphitrite</name>
    <name type="common">Striped barnacle</name>
    <name type="synonym">Balanus amphitrite</name>
    <dbReference type="NCBI Taxonomy" id="1232801"/>
    <lineage>
        <taxon>Eukaryota</taxon>
        <taxon>Metazoa</taxon>
        <taxon>Ecdysozoa</taxon>
        <taxon>Arthropoda</taxon>
        <taxon>Crustacea</taxon>
        <taxon>Multicrustacea</taxon>
        <taxon>Cirripedia</taxon>
        <taxon>Thoracica</taxon>
        <taxon>Thoracicalcarea</taxon>
        <taxon>Balanomorpha</taxon>
        <taxon>Balanoidea</taxon>
        <taxon>Balanidae</taxon>
        <taxon>Amphibalaninae</taxon>
        <taxon>Amphibalanus</taxon>
    </lineage>
</organism>
<accession>A0A6A4X5G1</accession>
<evidence type="ECO:0000259" key="6">
    <source>
        <dbReference type="Pfam" id="PF25579"/>
    </source>
</evidence>
<dbReference type="Gene3D" id="1.25.10.10">
    <property type="entry name" value="Leucine-rich Repeat Variant"/>
    <property type="match status" value="1"/>
</dbReference>
<comment type="catalytic activity">
    <reaction evidence="1 4">
        <text>S-ubiquitinyl-[E2 ubiquitin-conjugating enzyme]-L-cysteine + [acceptor protein]-L-lysine = [E2 ubiquitin-conjugating enzyme]-L-cysteine + N(6)-ubiquitinyl-[acceptor protein]-L-lysine.</text>
        <dbReference type="EC" id="2.3.2.26"/>
    </reaction>
</comment>
<dbReference type="InterPro" id="IPR016024">
    <property type="entry name" value="ARM-type_fold"/>
</dbReference>
<feature type="compositionally biased region" description="Basic and acidic residues" evidence="5">
    <location>
        <begin position="228"/>
        <end position="240"/>
    </location>
</feature>
<dbReference type="EMBL" id="VIIS01000015">
    <property type="protein sequence ID" value="KAF0314507.1"/>
    <property type="molecule type" value="Genomic_DNA"/>
</dbReference>
<comment type="function">
    <text evidence="4">E3 ubiquitin-protein ligase which accepts ubiquitin from an E2 ubiquitin-conjugating enzyme in the form of a thioester and then directly transfers the ubiquitin to targeted substrates.</text>
</comment>
<proteinExistence type="inferred from homology"/>
<comment type="caution">
    <text evidence="7">The sequence shown here is derived from an EMBL/GenBank/DDBJ whole genome shotgun (WGS) entry which is preliminary data.</text>
</comment>
<feature type="domain" description="E3 ubiquitin-protein ligase TRIP12-like TPR repeats" evidence="6">
    <location>
        <begin position="91"/>
        <end position="218"/>
    </location>
</feature>
<dbReference type="Pfam" id="PF25579">
    <property type="entry name" value="TPR_TRIP12_N"/>
    <property type="match status" value="1"/>
</dbReference>
<comment type="pathway">
    <text evidence="2 4">Protein modification; protein ubiquitination.</text>
</comment>
<evidence type="ECO:0000256" key="1">
    <source>
        <dbReference type="ARBA" id="ARBA00000885"/>
    </source>
</evidence>
<dbReference type="PANTHER" id="PTHR45670:SF13">
    <property type="entry name" value="E3 UBIQUITIN-PROTEIN LIGASE TRIP12"/>
    <property type="match status" value="1"/>
</dbReference>
<evidence type="ECO:0000256" key="3">
    <source>
        <dbReference type="ARBA" id="ARBA00022679"/>
    </source>
</evidence>
<dbReference type="AlphaFoldDB" id="A0A6A4X5G1"/>
<dbReference type="EC" id="2.3.2.26" evidence="4"/>
<dbReference type="OrthoDB" id="271273at2759"/>
<dbReference type="GO" id="GO:0043161">
    <property type="term" value="P:proteasome-mediated ubiquitin-dependent protein catabolic process"/>
    <property type="evidence" value="ECO:0007669"/>
    <property type="project" value="TreeGrafter"/>
</dbReference>
<keyword evidence="3 4" id="KW-0808">Transferase</keyword>
<sequence>MERQGPACQQCCCACCCRGCSRRGSRGGSDKPDWPSTGSSSSSRNSSGSTGDEPQGELVHLRELLQARGVPQHLLEQLAPPASPSRHRGHTEGGCRMYQLLQMLQCSEDESLQLQAVVELGQLLVMASEDTLGAFPAGKFVPPITRLIQTDRGDDLVTQACRTLTHLLELVPHSSAAAVAALPALLQQLRAISSMEVAEQALAALELLTKRHGNAVLQAVNKRRERGRGRGREEGREKRMGRGRGR</sequence>
<dbReference type="PANTHER" id="PTHR45670">
    <property type="entry name" value="E3 UBIQUITIN-PROTEIN LIGASE TRIP12"/>
    <property type="match status" value="1"/>
</dbReference>
<name>A0A6A4X5G1_AMPAM</name>
<keyword evidence="4" id="KW-0833">Ubl conjugation pathway</keyword>
<dbReference type="InterPro" id="IPR011989">
    <property type="entry name" value="ARM-like"/>
</dbReference>
<dbReference type="InterPro" id="IPR045322">
    <property type="entry name" value="HECTD1/TRIP12-like"/>
</dbReference>
<dbReference type="UniPathway" id="UPA00143"/>
<dbReference type="GO" id="GO:0061630">
    <property type="term" value="F:ubiquitin protein ligase activity"/>
    <property type="evidence" value="ECO:0007669"/>
    <property type="project" value="UniProtKB-UniRule"/>
</dbReference>
<feature type="compositionally biased region" description="Low complexity" evidence="5">
    <location>
        <begin position="36"/>
        <end position="51"/>
    </location>
</feature>
<keyword evidence="8" id="KW-1185">Reference proteome</keyword>